<dbReference type="EMBL" id="BAAAQK010000005">
    <property type="protein sequence ID" value="GAA1843357.1"/>
    <property type="molecule type" value="Genomic_DNA"/>
</dbReference>
<proteinExistence type="predicted"/>
<name>A0ABN2N0R6_9PSEU</name>
<dbReference type="Proteomes" id="UP001500449">
    <property type="component" value="Unassembled WGS sequence"/>
</dbReference>
<comment type="caution">
    <text evidence="1">The sequence shown here is derived from an EMBL/GenBank/DDBJ whole genome shotgun (WGS) entry which is preliminary data.</text>
</comment>
<gene>
    <name evidence="1" type="ORF">GCM10009836_23410</name>
</gene>
<reference evidence="1 2" key="1">
    <citation type="journal article" date="2019" name="Int. J. Syst. Evol. Microbiol.">
        <title>The Global Catalogue of Microorganisms (GCM) 10K type strain sequencing project: providing services to taxonomists for standard genome sequencing and annotation.</title>
        <authorList>
            <consortium name="The Broad Institute Genomics Platform"/>
            <consortium name="The Broad Institute Genome Sequencing Center for Infectious Disease"/>
            <person name="Wu L."/>
            <person name="Ma J."/>
        </authorList>
    </citation>
    <scope>NUCLEOTIDE SEQUENCE [LARGE SCALE GENOMIC DNA]</scope>
    <source>
        <strain evidence="1 2">JCM 16009</strain>
    </source>
</reference>
<keyword evidence="2" id="KW-1185">Reference proteome</keyword>
<evidence type="ECO:0000313" key="2">
    <source>
        <dbReference type="Proteomes" id="UP001500449"/>
    </source>
</evidence>
<evidence type="ECO:0008006" key="3">
    <source>
        <dbReference type="Google" id="ProtNLM"/>
    </source>
</evidence>
<accession>A0ABN2N0R6</accession>
<evidence type="ECO:0000313" key="1">
    <source>
        <dbReference type="EMBL" id="GAA1843357.1"/>
    </source>
</evidence>
<organism evidence="1 2">
    <name type="scientific">Pseudonocardia ailaonensis</name>
    <dbReference type="NCBI Taxonomy" id="367279"/>
    <lineage>
        <taxon>Bacteria</taxon>
        <taxon>Bacillati</taxon>
        <taxon>Actinomycetota</taxon>
        <taxon>Actinomycetes</taxon>
        <taxon>Pseudonocardiales</taxon>
        <taxon>Pseudonocardiaceae</taxon>
        <taxon>Pseudonocardia</taxon>
    </lineage>
</organism>
<dbReference type="RefSeq" id="WP_344415436.1">
    <property type="nucleotide sequence ID" value="NZ_BAAAQK010000005.1"/>
</dbReference>
<sequence>MTTLEIRTDRVRTDLTSTDRIRTGRPTVLDAQGTAMLLMNEALARSRHREAEEVARDHRVARRLAAERRWSRLAAYADRRARRARGTD</sequence>
<protein>
    <recommendedName>
        <fullName evidence="3">ANTAR domain-containing protein</fullName>
    </recommendedName>
</protein>